<evidence type="ECO:0000313" key="3">
    <source>
        <dbReference type="Proteomes" id="UP001157974"/>
    </source>
</evidence>
<dbReference type="AlphaFoldDB" id="A0AAV8V3P6"/>
<name>A0AAV8V3P6_9RHOD</name>
<gene>
    <name evidence="2" type="ORF">NDN08_005346</name>
</gene>
<dbReference type="SUPFAM" id="SSF50998">
    <property type="entry name" value="Quinoprotein alcohol dehydrogenase-like"/>
    <property type="match status" value="1"/>
</dbReference>
<dbReference type="InterPro" id="IPR011047">
    <property type="entry name" value="Quinoprotein_ADH-like_sf"/>
</dbReference>
<feature type="signal peptide" evidence="1">
    <location>
        <begin position="1"/>
        <end position="19"/>
    </location>
</feature>
<dbReference type="Proteomes" id="UP001157974">
    <property type="component" value="Unassembled WGS sequence"/>
</dbReference>
<keyword evidence="3" id="KW-1185">Reference proteome</keyword>
<evidence type="ECO:0000256" key="1">
    <source>
        <dbReference type="SAM" id="SignalP"/>
    </source>
</evidence>
<keyword evidence="1" id="KW-0732">Signal</keyword>
<protein>
    <recommendedName>
        <fullName evidence="4">ER membrane protein complex subunit 1</fullName>
    </recommendedName>
</protein>
<proteinExistence type="predicted"/>
<accession>A0AAV8V3P6</accession>
<evidence type="ECO:0000313" key="2">
    <source>
        <dbReference type="EMBL" id="KAJ8908641.1"/>
    </source>
</evidence>
<evidence type="ECO:0008006" key="4">
    <source>
        <dbReference type="Google" id="ProtNLM"/>
    </source>
</evidence>
<feature type="chain" id="PRO_5043821341" description="ER membrane protein complex subunit 1" evidence="1">
    <location>
        <begin position="20"/>
        <end position="333"/>
    </location>
</feature>
<organism evidence="2 3">
    <name type="scientific">Rhodosorus marinus</name>
    <dbReference type="NCBI Taxonomy" id="101924"/>
    <lineage>
        <taxon>Eukaryota</taxon>
        <taxon>Rhodophyta</taxon>
        <taxon>Stylonematophyceae</taxon>
        <taxon>Stylonematales</taxon>
        <taxon>Stylonemataceae</taxon>
        <taxon>Rhodosorus</taxon>
    </lineage>
</organism>
<reference evidence="2 3" key="1">
    <citation type="journal article" date="2023" name="Nat. Commun.">
        <title>Origin of minicircular mitochondrial genomes in red algae.</title>
        <authorList>
            <person name="Lee Y."/>
            <person name="Cho C.H."/>
            <person name="Lee Y.M."/>
            <person name="Park S.I."/>
            <person name="Yang J.H."/>
            <person name="West J.A."/>
            <person name="Bhattacharya D."/>
            <person name="Yoon H.S."/>
        </authorList>
    </citation>
    <scope>NUCLEOTIDE SEQUENCE [LARGE SCALE GENOMIC DNA]</scope>
    <source>
        <strain evidence="2 3">CCMP1338</strain>
        <tissue evidence="2">Whole cell</tissue>
    </source>
</reference>
<dbReference type="EMBL" id="JAMWBK010000001">
    <property type="protein sequence ID" value="KAJ8908641.1"/>
    <property type="molecule type" value="Genomic_DNA"/>
</dbReference>
<sequence>MKVVFAFVLISLIGSLAHCKTNVAVVDELGNIELYAAHSLRNGSRAMQMLKPQEGGEGYKTVMRYRSYMYTWEKTDDAGFVRRWHIDEDGKLLETRDNLLTSQGPIFIRGSSDDLIEKMLLISPVGKSVKIMEPITLQTEVEIKPEMYGNFQLEPVDAALTAKYLYVGYNIPELKSEGIVMQYDVSQNYTKVNEVRTIYIAHFEIRGQSDLYAVNPFLPSLLTKTIRRWNPDTLEVVAEVKSPCVESLVLSEDLKILYVGCDSVTAYDIADAQLEVKCESDVGGTVGLILFNNRLFSSGEGVTQYSINTPGGCPLIIRTASGVYQGMLGGILY</sequence>
<comment type="caution">
    <text evidence="2">The sequence shown here is derived from an EMBL/GenBank/DDBJ whole genome shotgun (WGS) entry which is preliminary data.</text>
</comment>